<sequence length="164" mass="17675">MKSGVALLPQGRHCPRVQIHAQQTLTQHILLLPLELPTSQSHELPSTRNEARTNEGGGEAVVLGFDQGDGDVVLGERVGVEPAFLEAGELGGLRGGTAVECEGPGGAEVVGEGEVVENIPTLILNLIILRERRSSLKDLKSPRHSIRIDITHNRHLLQRISLTL</sequence>
<accession>A0A1Y2G3X2</accession>
<organism evidence="1 2">
    <name type="scientific">Leucosporidium creatinivorum</name>
    <dbReference type="NCBI Taxonomy" id="106004"/>
    <lineage>
        <taxon>Eukaryota</taxon>
        <taxon>Fungi</taxon>
        <taxon>Dikarya</taxon>
        <taxon>Basidiomycota</taxon>
        <taxon>Pucciniomycotina</taxon>
        <taxon>Microbotryomycetes</taxon>
        <taxon>Leucosporidiales</taxon>
        <taxon>Leucosporidium</taxon>
    </lineage>
</organism>
<dbReference type="AlphaFoldDB" id="A0A1Y2G3X2"/>
<evidence type="ECO:0000313" key="2">
    <source>
        <dbReference type="Proteomes" id="UP000193467"/>
    </source>
</evidence>
<dbReference type="EMBL" id="MCGR01000001">
    <property type="protein sequence ID" value="ORY92632.1"/>
    <property type="molecule type" value="Genomic_DNA"/>
</dbReference>
<gene>
    <name evidence="1" type="ORF">BCR35DRAFT_298107</name>
</gene>
<keyword evidence="2" id="KW-1185">Reference proteome</keyword>
<dbReference type="InParanoid" id="A0A1Y2G3X2"/>
<reference evidence="1 2" key="1">
    <citation type="submission" date="2016-07" db="EMBL/GenBank/DDBJ databases">
        <title>Pervasive Adenine N6-methylation of Active Genes in Fungi.</title>
        <authorList>
            <consortium name="DOE Joint Genome Institute"/>
            <person name="Mondo S.J."/>
            <person name="Dannebaum R.O."/>
            <person name="Kuo R.C."/>
            <person name="Labutti K."/>
            <person name="Haridas S."/>
            <person name="Kuo A."/>
            <person name="Salamov A."/>
            <person name="Ahrendt S.R."/>
            <person name="Lipzen A."/>
            <person name="Sullivan W."/>
            <person name="Andreopoulos W.B."/>
            <person name="Clum A."/>
            <person name="Lindquist E."/>
            <person name="Daum C."/>
            <person name="Ramamoorthy G.K."/>
            <person name="Gryganskyi A."/>
            <person name="Culley D."/>
            <person name="Magnuson J.K."/>
            <person name="James T.Y."/>
            <person name="O'Malley M.A."/>
            <person name="Stajich J.E."/>
            <person name="Spatafora J.W."/>
            <person name="Visel A."/>
            <person name="Grigoriev I.V."/>
        </authorList>
    </citation>
    <scope>NUCLEOTIDE SEQUENCE [LARGE SCALE GENOMIC DNA]</scope>
    <source>
        <strain evidence="1 2">62-1032</strain>
    </source>
</reference>
<evidence type="ECO:0000313" key="1">
    <source>
        <dbReference type="EMBL" id="ORY92632.1"/>
    </source>
</evidence>
<protein>
    <submittedName>
        <fullName evidence="1">Uncharacterized protein</fullName>
    </submittedName>
</protein>
<comment type="caution">
    <text evidence="1">The sequence shown here is derived from an EMBL/GenBank/DDBJ whole genome shotgun (WGS) entry which is preliminary data.</text>
</comment>
<name>A0A1Y2G3X2_9BASI</name>
<proteinExistence type="predicted"/>
<dbReference type="Proteomes" id="UP000193467">
    <property type="component" value="Unassembled WGS sequence"/>
</dbReference>